<dbReference type="GO" id="GO:0006313">
    <property type="term" value="P:DNA transposition"/>
    <property type="evidence" value="ECO:0007669"/>
    <property type="project" value="InterPro"/>
</dbReference>
<dbReference type="GO" id="GO:0003677">
    <property type="term" value="F:DNA binding"/>
    <property type="evidence" value="ECO:0007669"/>
    <property type="project" value="InterPro"/>
</dbReference>
<organism evidence="2 3">
    <name type="scientific">Penicillium canariense</name>
    <dbReference type="NCBI Taxonomy" id="189055"/>
    <lineage>
        <taxon>Eukaryota</taxon>
        <taxon>Fungi</taxon>
        <taxon>Dikarya</taxon>
        <taxon>Ascomycota</taxon>
        <taxon>Pezizomycotina</taxon>
        <taxon>Eurotiomycetes</taxon>
        <taxon>Eurotiomycetidae</taxon>
        <taxon>Eurotiales</taxon>
        <taxon>Aspergillaceae</taxon>
        <taxon>Penicillium</taxon>
    </lineage>
</organism>
<reference evidence="2" key="2">
    <citation type="journal article" date="2023" name="IMA Fungus">
        <title>Comparative genomic study of the Penicillium genus elucidates a diverse pangenome and 15 lateral gene transfer events.</title>
        <authorList>
            <person name="Petersen C."/>
            <person name="Sorensen T."/>
            <person name="Nielsen M.R."/>
            <person name="Sondergaard T.E."/>
            <person name="Sorensen J.L."/>
            <person name="Fitzpatrick D.A."/>
            <person name="Frisvad J.C."/>
            <person name="Nielsen K.L."/>
        </authorList>
    </citation>
    <scope>NUCLEOTIDE SEQUENCE</scope>
    <source>
        <strain evidence="2">IBT 26290</strain>
    </source>
</reference>
<dbReference type="GO" id="GO:0015074">
    <property type="term" value="P:DNA integration"/>
    <property type="evidence" value="ECO:0007669"/>
    <property type="project" value="InterPro"/>
</dbReference>
<dbReference type="EMBL" id="JAPQKN010000008">
    <property type="protein sequence ID" value="KAJ5151421.1"/>
    <property type="molecule type" value="Genomic_DNA"/>
</dbReference>
<protein>
    <recommendedName>
        <fullName evidence="1">Transposase Tc1-like domain-containing protein</fullName>
    </recommendedName>
</protein>
<dbReference type="Pfam" id="PF01498">
    <property type="entry name" value="HTH_Tnp_Tc3_2"/>
    <property type="match status" value="1"/>
</dbReference>
<dbReference type="Proteomes" id="UP001149163">
    <property type="component" value="Unassembled WGS sequence"/>
</dbReference>
<feature type="domain" description="Transposase Tc1-like" evidence="1">
    <location>
        <begin position="43"/>
        <end position="100"/>
    </location>
</feature>
<comment type="caution">
    <text evidence="2">The sequence shown here is derived from an EMBL/GenBank/DDBJ whole genome shotgun (WGS) entry which is preliminary data.</text>
</comment>
<dbReference type="Gene3D" id="3.30.420.10">
    <property type="entry name" value="Ribonuclease H-like superfamily/Ribonuclease H"/>
    <property type="match status" value="1"/>
</dbReference>
<reference evidence="2" key="1">
    <citation type="submission" date="2022-11" db="EMBL/GenBank/DDBJ databases">
        <authorList>
            <person name="Petersen C."/>
        </authorList>
    </citation>
    <scope>NUCLEOTIDE SEQUENCE</scope>
    <source>
        <strain evidence="2">IBT 26290</strain>
    </source>
</reference>
<keyword evidence="3" id="KW-1185">Reference proteome</keyword>
<dbReference type="InterPro" id="IPR036397">
    <property type="entry name" value="RNaseH_sf"/>
</dbReference>
<evidence type="ECO:0000313" key="2">
    <source>
        <dbReference type="EMBL" id="KAJ5151421.1"/>
    </source>
</evidence>
<dbReference type="RefSeq" id="XP_056538754.1">
    <property type="nucleotide sequence ID" value="XM_056692797.1"/>
</dbReference>
<dbReference type="InterPro" id="IPR002492">
    <property type="entry name" value="Transposase_Tc1-like"/>
</dbReference>
<gene>
    <name evidence="2" type="ORF">N7482_010673</name>
</gene>
<dbReference type="AlphaFoldDB" id="A0A9W9HL36"/>
<dbReference type="OrthoDB" id="5415741at2759"/>
<name>A0A9W9HL36_9EURO</name>
<sequence length="121" mass="13663">MERCFEVNHSTIQDAFVQDAPRAGRPTKHDQPTTATTTLLVKKSCTDLAGELSKEGINISVATIWRILKNAGLQKMKPTRKAGLTKKMKAGRIAWCLEHQSRTLDDWKSVIWLDEKVVPLY</sequence>
<proteinExistence type="predicted"/>
<evidence type="ECO:0000313" key="3">
    <source>
        <dbReference type="Proteomes" id="UP001149163"/>
    </source>
</evidence>
<accession>A0A9W9HL36</accession>
<dbReference type="GeneID" id="81431973"/>
<evidence type="ECO:0000259" key="1">
    <source>
        <dbReference type="Pfam" id="PF01498"/>
    </source>
</evidence>